<dbReference type="InterPro" id="IPR002227">
    <property type="entry name" value="Tyrosinase_Cu-bd"/>
</dbReference>
<feature type="signal peptide" evidence="3">
    <location>
        <begin position="1"/>
        <end position="21"/>
    </location>
</feature>
<gene>
    <name evidence="5" type="ORF">SAMN05216386_0084</name>
</gene>
<dbReference type="GO" id="GO:0016491">
    <property type="term" value="F:oxidoreductase activity"/>
    <property type="evidence" value="ECO:0007669"/>
    <property type="project" value="InterPro"/>
</dbReference>
<sequence>MQAKKLHSSSMSRRTFLKATAAVATAAGAATLPFGQTYAQGTTKYRRLNLLNPEAKRTINSYKKAIHVMLRLPPEDPRNWYRIALTHTMDCPHGNWWFLVWHRGYIGWFEQICRELSGDPSFALPYWDWTENTDPKNPFQPGVPDVMFEDVLTPAHPAYIGQSSEFQARFREVIARASYWKRIYTDGQFDDKTQYGQLLARGVRSPDDLWFDILDDPRGLFFFDQAHARGLTREKPGFDEKTTKAVSLQTLLAALSPRDFTTFNSPKTMGHSGLTGFGVLEGQPHNRVHNCVGGIFTDEKGRTTDSGGFMQANLSPVDPLFFLHHANIDRLWDVWTRKQQALGYPVLPEGSDYKAWSDEPFLFFVDSKGQPVTKRTAGDYATIGDFNYSYQPGSGEQIIPQGLAIAAAKAAASARIEHFNAQITDSTASAGDGASGEVTIPPALLQARSRLDEPILFAKVTVALPPLGHGHDFAVLVNAPDNATIDPSSPHYAGTLSMFGHHIVHAPVTFTVPLSGALAAIREGNQLKAGAPLNIQVVPEKMAMPGVLTATRDVETRAEVLSIVVESH</sequence>
<evidence type="ECO:0000259" key="4">
    <source>
        <dbReference type="PROSITE" id="PS00498"/>
    </source>
</evidence>
<dbReference type="PROSITE" id="PS51318">
    <property type="entry name" value="TAT"/>
    <property type="match status" value="1"/>
</dbReference>
<dbReference type="OrthoDB" id="2874181at2"/>
<dbReference type="PRINTS" id="PR00092">
    <property type="entry name" value="TYROSINASE"/>
</dbReference>
<dbReference type="Proteomes" id="UP000183107">
    <property type="component" value="Unassembled WGS sequence"/>
</dbReference>
<proteinExistence type="predicted"/>
<dbReference type="PANTHER" id="PTHR11474">
    <property type="entry name" value="TYROSINASE FAMILY MEMBER"/>
    <property type="match status" value="1"/>
</dbReference>
<keyword evidence="1" id="KW-0479">Metal-binding</keyword>
<evidence type="ECO:0000313" key="6">
    <source>
        <dbReference type="Proteomes" id="UP000183107"/>
    </source>
</evidence>
<evidence type="ECO:0000256" key="3">
    <source>
        <dbReference type="SAM" id="SignalP"/>
    </source>
</evidence>
<keyword evidence="3" id="KW-0732">Signal</keyword>
<protein>
    <submittedName>
        <fullName evidence="5">Tat (Twin-arginine translocation) pathway signal sequence</fullName>
    </submittedName>
</protein>
<dbReference type="InterPro" id="IPR050316">
    <property type="entry name" value="Tyrosinase/Hemocyanin"/>
</dbReference>
<dbReference type="Gene3D" id="1.10.1280.10">
    <property type="entry name" value="Di-copper center containing domain from catechol oxidase"/>
    <property type="match status" value="1"/>
</dbReference>
<reference evidence="6" key="1">
    <citation type="submission" date="2016-10" db="EMBL/GenBank/DDBJ databases">
        <authorList>
            <person name="Varghese N."/>
        </authorList>
    </citation>
    <scope>NUCLEOTIDE SEQUENCE [LARGE SCALE GENOMIC DNA]</scope>
    <source>
        <strain evidence="6">Nsp8</strain>
    </source>
</reference>
<dbReference type="PANTHER" id="PTHR11474:SF76">
    <property type="entry name" value="SHKT DOMAIN-CONTAINING PROTEIN"/>
    <property type="match status" value="1"/>
</dbReference>
<name>A0A1I4XEP0_9PROT</name>
<organism evidence="5 6">
    <name type="scientific">Nitrosospira briensis</name>
    <dbReference type="NCBI Taxonomy" id="35799"/>
    <lineage>
        <taxon>Bacteria</taxon>
        <taxon>Pseudomonadati</taxon>
        <taxon>Pseudomonadota</taxon>
        <taxon>Betaproteobacteria</taxon>
        <taxon>Nitrosomonadales</taxon>
        <taxon>Nitrosomonadaceae</taxon>
        <taxon>Nitrosospira</taxon>
    </lineage>
</organism>
<feature type="chain" id="PRO_5010361276" evidence="3">
    <location>
        <begin position="22"/>
        <end position="568"/>
    </location>
</feature>
<dbReference type="InterPro" id="IPR008922">
    <property type="entry name" value="Di-copper_centre_dom_sf"/>
</dbReference>
<dbReference type="PROSITE" id="PS00498">
    <property type="entry name" value="TYROSINASE_2"/>
    <property type="match status" value="1"/>
</dbReference>
<dbReference type="RefSeq" id="WP_074793531.1">
    <property type="nucleotide sequence ID" value="NZ_FOVJ01000001.1"/>
</dbReference>
<keyword evidence="6" id="KW-1185">Reference proteome</keyword>
<feature type="domain" description="Tyrosinase copper-binding" evidence="4">
    <location>
        <begin position="318"/>
        <end position="329"/>
    </location>
</feature>
<evidence type="ECO:0000256" key="2">
    <source>
        <dbReference type="ARBA" id="ARBA00023008"/>
    </source>
</evidence>
<dbReference type="GO" id="GO:0046872">
    <property type="term" value="F:metal ion binding"/>
    <property type="evidence" value="ECO:0007669"/>
    <property type="project" value="UniProtKB-KW"/>
</dbReference>
<accession>A0A1I4XEP0</accession>
<dbReference type="STRING" id="1266925.GCA_000619905_03019"/>
<keyword evidence="2" id="KW-0186">Copper</keyword>
<dbReference type="NCBIfam" id="TIGR01409">
    <property type="entry name" value="TAT_signal_seq"/>
    <property type="match status" value="1"/>
</dbReference>
<dbReference type="AlphaFoldDB" id="A0A1I4XEP0"/>
<dbReference type="InterPro" id="IPR019546">
    <property type="entry name" value="TAT_signal_bac_arc"/>
</dbReference>
<dbReference type="SUPFAM" id="SSF48056">
    <property type="entry name" value="Di-copper centre-containing domain"/>
    <property type="match status" value="1"/>
</dbReference>
<dbReference type="Pfam" id="PF00264">
    <property type="entry name" value="Tyrosinase"/>
    <property type="match status" value="1"/>
</dbReference>
<evidence type="ECO:0000256" key="1">
    <source>
        <dbReference type="ARBA" id="ARBA00022723"/>
    </source>
</evidence>
<evidence type="ECO:0000313" key="5">
    <source>
        <dbReference type="EMBL" id="SFN24381.1"/>
    </source>
</evidence>
<dbReference type="InterPro" id="IPR006311">
    <property type="entry name" value="TAT_signal"/>
</dbReference>
<dbReference type="EMBL" id="FOVJ01000001">
    <property type="protein sequence ID" value="SFN24381.1"/>
    <property type="molecule type" value="Genomic_DNA"/>
</dbReference>